<organism evidence="1 2">
    <name type="scientific">Triticum turgidum subsp. durum</name>
    <name type="common">Durum wheat</name>
    <name type="synonym">Triticum durum</name>
    <dbReference type="NCBI Taxonomy" id="4567"/>
    <lineage>
        <taxon>Eukaryota</taxon>
        <taxon>Viridiplantae</taxon>
        <taxon>Streptophyta</taxon>
        <taxon>Embryophyta</taxon>
        <taxon>Tracheophyta</taxon>
        <taxon>Spermatophyta</taxon>
        <taxon>Magnoliopsida</taxon>
        <taxon>Liliopsida</taxon>
        <taxon>Poales</taxon>
        <taxon>Poaceae</taxon>
        <taxon>BOP clade</taxon>
        <taxon>Pooideae</taxon>
        <taxon>Triticodae</taxon>
        <taxon>Triticeae</taxon>
        <taxon>Triticinae</taxon>
        <taxon>Triticum</taxon>
    </lineage>
</organism>
<dbReference type="EMBL" id="LT934121">
    <property type="protein sequence ID" value="VAI45717.1"/>
    <property type="molecule type" value="Genomic_DNA"/>
</dbReference>
<protein>
    <submittedName>
        <fullName evidence="1">Uncharacterized protein</fullName>
    </submittedName>
</protein>
<dbReference type="AlphaFoldDB" id="A0A9R1AZB3"/>
<accession>A0A9R1AZB3</accession>
<dbReference type="Proteomes" id="UP000324705">
    <property type="component" value="Chromosome 6A"/>
</dbReference>
<evidence type="ECO:0000313" key="1">
    <source>
        <dbReference type="EMBL" id="VAI45717.1"/>
    </source>
</evidence>
<reference evidence="1 2" key="1">
    <citation type="submission" date="2017-09" db="EMBL/GenBank/DDBJ databases">
        <authorList>
            <consortium name="International Durum Wheat Genome Sequencing Consortium (IDWGSC)"/>
            <person name="Milanesi L."/>
        </authorList>
    </citation>
    <scope>NUCLEOTIDE SEQUENCE [LARGE SCALE GENOMIC DNA]</scope>
    <source>
        <strain evidence="2">cv. Svevo</strain>
    </source>
</reference>
<evidence type="ECO:0000313" key="2">
    <source>
        <dbReference type="Proteomes" id="UP000324705"/>
    </source>
</evidence>
<keyword evidence="2" id="KW-1185">Reference proteome</keyword>
<dbReference type="Gramene" id="TRITD6Av1G090390.1">
    <property type="protein sequence ID" value="TRITD6Av1G090390.1"/>
    <property type="gene ID" value="TRITD6Av1G090390"/>
</dbReference>
<proteinExistence type="predicted"/>
<gene>
    <name evidence="1" type="ORF">TRITD_6Av1G090390</name>
</gene>
<name>A0A9R1AZB3_TRITD</name>
<sequence>MRVLDAVGGDALGGKPHGGASVVDGGLLITGTPYRHAFRAVATRRTSVRRYEGRRETVWDRVYVNRVFGKTTNTRFSINAKFWVLRELSFLYPWFVTAAKQGFILLVCFPSLWRSGFVYSAYPNNP</sequence>